<dbReference type="STRING" id="579105.SAMN04488096_103315"/>
<dbReference type="Proteomes" id="UP000184225">
    <property type="component" value="Unassembled WGS sequence"/>
</dbReference>
<keyword evidence="3" id="KW-1185">Reference proteome</keyword>
<sequence>MKYLFLFFIFLFSLTCTCQNQARVEYAYTSYYKPKKTDKNDLKSQTVHKIFKSTEELSFELIFDGNKSLFKVKERMAVGNKSGSLARMLPRYYVDFKDNTVYSLHEMPSQTFFVKQEIENDWQITSEKKKIYGYQCKKAILLDKEGNKQVEAWFTSKIPVNIGPLESYGLPGLIVLTKSFNRKGEAYSGFSVIDIDFSKQKEIEIPDLEPITQKEYIEKTKRL</sequence>
<feature type="signal peptide" evidence="1">
    <location>
        <begin position="1"/>
        <end position="22"/>
    </location>
</feature>
<organism evidence="2 3">
    <name type="scientific">Mesonia phycicola</name>
    <dbReference type="NCBI Taxonomy" id="579105"/>
    <lineage>
        <taxon>Bacteria</taxon>
        <taxon>Pseudomonadati</taxon>
        <taxon>Bacteroidota</taxon>
        <taxon>Flavobacteriia</taxon>
        <taxon>Flavobacteriales</taxon>
        <taxon>Flavobacteriaceae</taxon>
        <taxon>Mesonia</taxon>
    </lineage>
</organism>
<feature type="chain" id="PRO_5012567763" evidence="1">
    <location>
        <begin position="23"/>
        <end position="223"/>
    </location>
</feature>
<protein>
    <submittedName>
        <fullName evidence="2">GLPGLI family protein</fullName>
    </submittedName>
</protein>
<dbReference type="OrthoDB" id="1429333at2"/>
<dbReference type="NCBIfam" id="TIGR01200">
    <property type="entry name" value="GLPGLI"/>
    <property type="match status" value="1"/>
</dbReference>
<dbReference type="InterPro" id="IPR005901">
    <property type="entry name" value="GLPGLI"/>
</dbReference>
<accession>A0A1M6D5V2</accession>
<dbReference type="EMBL" id="FQYY01000003">
    <property type="protein sequence ID" value="SHI68597.1"/>
    <property type="molecule type" value="Genomic_DNA"/>
</dbReference>
<evidence type="ECO:0000313" key="2">
    <source>
        <dbReference type="EMBL" id="SHI68597.1"/>
    </source>
</evidence>
<reference evidence="2 3" key="1">
    <citation type="submission" date="2016-11" db="EMBL/GenBank/DDBJ databases">
        <authorList>
            <person name="Jaros S."/>
            <person name="Januszkiewicz K."/>
            <person name="Wedrychowicz H."/>
        </authorList>
    </citation>
    <scope>NUCLEOTIDE SEQUENCE [LARGE SCALE GENOMIC DNA]</scope>
    <source>
        <strain evidence="2 3">DSM 21425</strain>
    </source>
</reference>
<dbReference type="AlphaFoldDB" id="A0A1M6D5V2"/>
<gene>
    <name evidence="2" type="ORF">SAMN04488096_103315</name>
</gene>
<evidence type="ECO:0000313" key="3">
    <source>
        <dbReference type="Proteomes" id="UP000184225"/>
    </source>
</evidence>
<proteinExistence type="predicted"/>
<evidence type="ECO:0000256" key="1">
    <source>
        <dbReference type="SAM" id="SignalP"/>
    </source>
</evidence>
<dbReference type="RefSeq" id="WP_073149338.1">
    <property type="nucleotide sequence ID" value="NZ_FQYY01000003.1"/>
</dbReference>
<dbReference type="Pfam" id="PF09697">
    <property type="entry name" value="Porph_ging"/>
    <property type="match status" value="1"/>
</dbReference>
<keyword evidence="1" id="KW-0732">Signal</keyword>
<name>A0A1M6D5V2_9FLAO</name>